<dbReference type="EMBL" id="DF933840">
    <property type="protein sequence ID" value="GAM42526.1"/>
    <property type="molecule type" value="Genomic_DNA"/>
</dbReference>
<feature type="compositionally biased region" description="Low complexity" evidence="1">
    <location>
        <begin position="410"/>
        <end position="423"/>
    </location>
</feature>
<evidence type="ECO:0000256" key="1">
    <source>
        <dbReference type="SAM" id="MobiDB-lite"/>
    </source>
</evidence>
<feature type="compositionally biased region" description="Low complexity" evidence="1">
    <location>
        <begin position="380"/>
        <end position="395"/>
    </location>
</feature>
<gene>
    <name evidence="2" type="ORF">TCE0_044f16583</name>
</gene>
<feature type="compositionally biased region" description="Low complexity" evidence="1">
    <location>
        <begin position="42"/>
        <end position="90"/>
    </location>
</feature>
<dbReference type="AlphaFoldDB" id="A0A478EBA0"/>
<feature type="compositionally biased region" description="Polar residues" evidence="1">
    <location>
        <begin position="517"/>
        <end position="527"/>
    </location>
</feature>
<protein>
    <submittedName>
        <fullName evidence="2">Uncharacterized protein</fullName>
    </submittedName>
</protein>
<organism evidence="2 3">
    <name type="scientific">Talaromyces pinophilus</name>
    <name type="common">Penicillium pinophilum</name>
    <dbReference type="NCBI Taxonomy" id="128442"/>
    <lineage>
        <taxon>Eukaryota</taxon>
        <taxon>Fungi</taxon>
        <taxon>Dikarya</taxon>
        <taxon>Ascomycota</taxon>
        <taxon>Pezizomycotina</taxon>
        <taxon>Eurotiomycetes</taxon>
        <taxon>Eurotiomycetidae</taxon>
        <taxon>Eurotiales</taxon>
        <taxon>Trichocomaceae</taxon>
        <taxon>Talaromyces</taxon>
        <taxon>Talaromyces sect. Talaromyces</taxon>
    </lineage>
</organism>
<feature type="compositionally biased region" description="Polar residues" evidence="1">
    <location>
        <begin position="364"/>
        <end position="375"/>
    </location>
</feature>
<feature type="compositionally biased region" description="Basic residues" evidence="1">
    <location>
        <begin position="1"/>
        <end position="14"/>
    </location>
</feature>
<dbReference type="Proteomes" id="UP000053095">
    <property type="component" value="Unassembled WGS sequence"/>
</dbReference>
<name>A0A478EBA0_TALPI</name>
<reference evidence="3" key="1">
    <citation type="journal article" date="2015" name="Genome Announc.">
        <title>Draft genome sequence of Talaromyces cellulolyticus strain Y-94, a source of lignocellulosic biomass-degrading enzymes.</title>
        <authorList>
            <person name="Fujii T."/>
            <person name="Koike H."/>
            <person name="Sawayama S."/>
            <person name="Yano S."/>
            <person name="Inoue H."/>
        </authorList>
    </citation>
    <scope>NUCLEOTIDE SEQUENCE [LARGE SCALE GENOMIC DNA]</scope>
    <source>
        <strain evidence="3">Y-94</strain>
    </source>
</reference>
<feature type="region of interest" description="Disordered" evidence="1">
    <location>
        <begin position="286"/>
        <end position="527"/>
    </location>
</feature>
<feature type="compositionally biased region" description="Basic and acidic residues" evidence="1">
    <location>
        <begin position="150"/>
        <end position="187"/>
    </location>
</feature>
<keyword evidence="3" id="KW-1185">Reference proteome</keyword>
<feature type="region of interest" description="Disordered" evidence="1">
    <location>
        <begin position="1"/>
        <end position="98"/>
    </location>
</feature>
<feature type="region of interest" description="Disordered" evidence="1">
    <location>
        <begin position="144"/>
        <end position="274"/>
    </location>
</feature>
<feature type="compositionally biased region" description="Low complexity" evidence="1">
    <location>
        <begin position="451"/>
        <end position="496"/>
    </location>
</feature>
<sequence>MPKKGGKKHNKKKGAGGGGAKVPDVKNVISPGHKEEDKLLYGEGTAAEATTTEAGPATASGSTAAEAAAPAAATAPETQEALAQAEPTAAVPEKEEGLPVREKGMQIVYTSPTMELSNQIGIDIVPTEAIKEQRGEELTEALAAAAPTGAKKEAEKEEAPKEVAKETEIAEPELERPATSRSTERADLVAATQGKAEPAVAPTTNGVAEVAKKEQVPTEETAGLVTAGGVGAAALAGEKTTEEGRTQPAPAALEKTETAKEAPAQPAEEKLQGAEVDTAAPLVAPHIKRAHEVPPFVTEERDQPSKKPRVDEPAEAQQKMTIPGRFPTPSVAGSTASGTDSAIASEAQNISKGETVAEKPETAGTVTAAPSTQPAATKGATEAAVTAPAAVPVATKDTKAEQISTADTGASANTATISTASPAGEISAQREPVLPVTPQKVDATAKPTSPAAAAAAAAAFRTQPKPEQQQKQQEAAATKAAEEATPSKPAQQAPAQKEAKKGGFMAWIKRKFKGEKSTTATTNGNAR</sequence>
<evidence type="ECO:0000313" key="2">
    <source>
        <dbReference type="EMBL" id="GAM42526.1"/>
    </source>
</evidence>
<accession>A0A478EBA0</accession>
<feature type="compositionally biased region" description="Basic and acidic residues" evidence="1">
    <location>
        <begin position="298"/>
        <end position="312"/>
    </location>
</feature>
<feature type="compositionally biased region" description="Polar residues" evidence="1">
    <location>
        <begin position="331"/>
        <end position="352"/>
    </location>
</feature>
<proteinExistence type="predicted"/>
<evidence type="ECO:0000313" key="3">
    <source>
        <dbReference type="Proteomes" id="UP000053095"/>
    </source>
</evidence>